<evidence type="ECO:0000313" key="2">
    <source>
        <dbReference type="Proteomes" id="UP000439903"/>
    </source>
</evidence>
<dbReference type="AlphaFoldDB" id="A0A8H4ARF0"/>
<dbReference type="OrthoDB" id="3268409at2759"/>
<reference evidence="1 2" key="1">
    <citation type="journal article" date="2019" name="Environ. Microbiol.">
        <title>At the nexus of three kingdoms: the genome of the mycorrhizal fungus Gigaspora margarita provides insights into plant, endobacterial and fungal interactions.</title>
        <authorList>
            <person name="Venice F."/>
            <person name="Ghignone S."/>
            <person name="Salvioli di Fossalunga A."/>
            <person name="Amselem J."/>
            <person name="Novero M."/>
            <person name="Xianan X."/>
            <person name="Sedzielewska Toro K."/>
            <person name="Morin E."/>
            <person name="Lipzen A."/>
            <person name="Grigoriev I.V."/>
            <person name="Henrissat B."/>
            <person name="Martin F.M."/>
            <person name="Bonfante P."/>
        </authorList>
    </citation>
    <scope>NUCLEOTIDE SEQUENCE [LARGE SCALE GENOMIC DNA]</scope>
    <source>
        <strain evidence="1 2">BEG34</strain>
    </source>
</reference>
<evidence type="ECO:0000313" key="1">
    <source>
        <dbReference type="EMBL" id="KAF0525470.1"/>
    </source>
</evidence>
<dbReference type="EMBL" id="WTPW01000299">
    <property type="protein sequence ID" value="KAF0525470.1"/>
    <property type="molecule type" value="Genomic_DNA"/>
</dbReference>
<organism evidence="1 2">
    <name type="scientific">Gigaspora margarita</name>
    <dbReference type="NCBI Taxonomy" id="4874"/>
    <lineage>
        <taxon>Eukaryota</taxon>
        <taxon>Fungi</taxon>
        <taxon>Fungi incertae sedis</taxon>
        <taxon>Mucoromycota</taxon>
        <taxon>Glomeromycotina</taxon>
        <taxon>Glomeromycetes</taxon>
        <taxon>Diversisporales</taxon>
        <taxon>Gigasporaceae</taxon>
        <taxon>Gigaspora</taxon>
    </lineage>
</organism>
<accession>A0A8H4ARF0</accession>
<gene>
    <name evidence="1" type="ORF">F8M41_014482</name>
</gene>
<protein>
    <submittedName>
        <fullName evidence="1">Uncharacterized protein</fullName>
    </submittedName>
</protein>
<sequence length="70" mass="7906">MYEILVANKERVDAIFDEFFISDEVGASEDWCSAGETTNIAESVHADANREEVQMSLLLAIKKGKRLDER</sequence>
<keyword evidence="2" id="KW-1185">Reference proteome</keyword>
<name>A0A8H4ARF0_GIGMA</name>
<proteinExistence type="predicted"/>
<comment type="caution">
    <text evidence="1">The sequence shown here is derived from an EMBL/GenBank/DDBJ whole genome shotgun (WGS) entry which is preliminary data.</text>
</comment>
<dbReference type="Proteomes" id="UP000439903">
    <property type="component" value="Unassembled WGS sequence"/>
</dbReference>